<dbReference type="EMBL" id="JACHIN010000003">
    <property type="protein sequence ID" value="MBB5077523.1"/>
    <property type="molecule type" value="Genomic_DNA"/>
</dbReference>
<dbReference type="InterPro" id="IPR013211">
    <property type="entry name" value="LVIVD"/>
</dbReference>
<sequence>MRRLLHHALATASVAGLLTIPPATAQATMNAKTIAQAADDGVPTVCGDRRPDDPGPGTYGMQLDGSFRHPDLTPPGEERFSFPGGAKDLFPTTKGYDPRSYTEGPIKVEAAYRGPDFTPDYFHTWQNVVDFGGRRYLFQYDRTEARVYDVTDVRKVKIVERLTGKDWKQADYWGAATIQWRDGHYVMIQSFEQKRQVEELGDSPERSKFGNPEGVAKLRAQTTFKGFKVYRLDGPRRKDWKLLSTVTTDPTLSSPEPGVQQGSGSLDVPYWTGGRYMFAAVAPLDSWSNTEVPTYLYSPGYQAYDMSDLSKPRLVGEWHRKGQVAGEEAAYAKNPRCGNRTSWMGARMPFFVAGKYGFAAMGGYGLSILDISDPSKMREIAHLDLPVSSGGTEADNVDVSQYEKTGMVYVSGYPLGEDCHEPYKDVFQVDARDPAKPRIVGALPRPEPAPGARFGDYCQRGGSFGPKRSGSYTSPGDPAQGLLAYAFYNAGVQFFDTRDVRRPKIAAQFVPAGYSAAVPDYALGNQTHAVYTEWDRKIVWVFTNDGIYALSSGKLLGTPNLGRPAAPFRNSAR</sequence>
<evidence type="ECO:0000313" key="2">
    <source>
        <dbReference type="EMBL" id="MBB5077523.1"/>
    </source>
</evidence>
<feature type="signal peptide" evidence="1">
    <location>
        <begin position="1"/>
        <end position="25"/>
    </location>
</feature>
<organism evidence="2 3">
    <name type="scientific">Nonomuraea endophytica</name>
    <dbReference type="NCBI Taxonomy" id="714136"/>
    <lineage>
        <taxon>Bacteria</taxon>
        <taxon>Bacillati</taxon>
        <taxon>Actinomycetota</taxon>
        <taxon>Actinomycetes</taxon>
        <taxon>Streptosporangiales</taxon>
        <taxon>Streptosporangiaceae</taxon>
        <taxon>Nonomuraea</taxon>
    </lineage>
</organism>
<proteinExistence type="predicted"/>
<comment type="caution">
    <text evidence="2">The sequence shown here is derived from an EMBL/GenBank/DDBJ whole genome shotgun (WGS) entry which is preliminary data.</text>
</comment>
<dbReference type="Proteomes" id="UP000568380">
    <property type="component" value="Unassembled WGS sequence"/>
</dbReference>
<reference evidence="2 3" key="1">
    <citation type="submission" date="2020-08" db="EMBL/GenBank/DDBJ databases">
        <title>Genomic Encyclopedia of Type Strains, Phase IV (KMG-IV): sequencing the most valuable type-strain genomes for metagenomic binning, comparative biology and taxonomic classification.</title>
        <authorList>
            <person name="Goeker M."/>
        </authorList>
    </citation>
    <scope>NUCLEOTIDE SEQUENCE [LARGE SCALE GENOMIC DNA]</scope>
    <source>
        <strain evidence="2 3">DSM 45385</strain>
    </source>
</reference>
<name>A0A7W8A365_9ACTN</name>
<accession>A0A7W8A365</accession>
<keyword evidence="3" id="KW-1185">Reference proteome</keyword>
<dbReference type="Pfam" id="PF08309">
    <property type="entry name" value="LVIVD"/>
    <property type="match status" value="1"/>
</dbReference>
<evidence type="ECO:0008006" key="4">
    <source>
        <dbReference type="Google" id="ProtNLM"/>
    </source>
</evidence>
<dbReference type="AlphaFoldDB" id="A0A7W8A365"/>
<gene>
    <name evidence="2" type="ORF">HNR40_002996</name>
</gene>
<keyword evidence="1" id="KW-0732">Signal</keyword>
<protein>
    <recommendedName>
        <fullName evidence="4">LVIVD repeat-containing protein</fullName>
    </recommendedName>
</protein>
<feature type="chain" id="PRO_5039586933" description="LVIVD repeat-containing protein" evidence="1">
    <location>
        <begin position="26"/>
        <end position="573"/>
    </location>
</feature>
<evidence type="ECO:0000313" key="3">
    <source>
        <dbReference type="Proteomes" id="UP000568380"/>
    </source>
</evidence>
<evidence type="ECO:0000256" key="1">
    <source>
        <dbReference type="SAM" id="SignalP"/>
    </source>
</evidence>
<dbReference type="RefSeq" id="WP_184961388.1">
    <property type="nucleotide sequence ID" value="NZ_JACHIN010000003.1"/>
</dbReference>